<evidence type="ECO:0000313" key="2">
    <source>
        <dbReference type="EMBL" id="MFL9883900.1"/>
    </source>
</evidence>
<evidence type="ECO:0000313" key="3">
    <source>
        <dbReference type="Proteomes" id="UP001629249"/>
    </source>
</evidence>
<dbReference type="RefSeq" id="WP_408328197.1">
    <property type="nucleotide sequence ID" value="NZ_JAQQFH010000006.1"/>
</dbReference>
<proteinExistence type="predicted"/>
<organism evidence="2 3">
    <name type="scientific">Paraburkholderia agricolaris</name>
    <dbReference type="NCBI Taxonomy" id="2152888"/>
    <lineage>
        <taxon>Bacteria</taxon>
        <taxon>Pseudomonadati</taxon>
        <taxon>Pseudomonadota</taxon>
        <taxon>Betaproteobacteria</taxon>
        <taxon>Burkholderiales</taxon>
        <taxon>Burkholderiaceae</taxon>
        <taxon>Paraburkholderia</taxon>
    </lineage>
</organism>
<feature type="chain" id="PRO_5045381281" evidence="1">
    <location>
        <begin position="30"/>
        <end position="350"/>
    </location>
</feature>
<keyword evidence="1" id="KW-0732">Signal</keyword>
<feature type="signal peptide" evidence="1">
    <location>
        <begin position="1"/>
        <end position="29"/>
    </location>
</feature>
<keyword evidence="3" id="KW-1185">Reference proteome</keyword>
<dbReference type="Proteomes" id="UP001629249">
    <property type="component" value="Unassembled WGS sequence"/>
</dbReference>
<accession>A0ABW8ZM75</accession>
<name>A0ABW8ZM75_9BURK</name>
<protein>
    <submittedName>
        <fullName evidence="2">DUF1176 domain-containing protein</fullName>
    </submittedName>
</protein>
<gene>
    <name evidence="2" type="ORF">PQR66_12730</name>
</gene>
<comment type="caution">
    <text evidence="2">The sequence shown here is derived from an EMBL/GenBank/DDBJ whole genome shotgun (WGS) entry which is preliminary data.</text>
</comment>
<dbReference type="InterPro" id="IPR009560">
    <property type="entry name" value="DUF1176"/>
</dbReference>
<sequence>MKTSLRCFSAAVAASLGLCGALITSGASAGELKEFKDWAVGCDNLRNCTAIGFVADEAQAGTYIRISRGGDRDAQPVVRIASMPDSDVHAPSLQLSLSGLPNGAAPQRLAAYVVYDFVDADLNGGAAMKLIDDLRNAQSLSVELFDGASAKGAKTVSLSGAAAALRYMDAQQLRVGTVTALVAKGPAAASTIRDVPAVPHFVGKVLSPMTAPKRLPPGVGKPDETCDAGEASVIAFKAPDGVSLIGVCQSSGAYNTSYSFWVVRAGSQKAAAADFDSGGGEVVNPGLSKDGLTLSTFDKGRGVGDCGDSAEFAWDGTAFRTLTESEMPECLGVPSDDWPVTYTAVLRNRP</sequence>
<dbReference type="EMBL" id="JAQQFN010000008">
    <property type="protein sequence ID" value="MFL9883900.1"/>
    <property type="molecule type" value="Genomic_DNA"/>
</dbReference>
<evidence type="ECO:0000256" key="1">
    <source>
        <dbReference type="SAM" id="SignalP"/>
    </source>
</evidence>
<reference evidence="2 3" key="1">
    <citation type="journal article" date="2024" name="Chem. Sci.">
        <title>Discovery of megapolipeptins by genome mining of a Burkholderiales bacteria collection.</title>
        <authorList>
            <person name="Paulo B.S."/>
            <person name="Recchia M.J.J."/>
            <person name="Lee S."/>
            <person name="Fergusson C.H."/>
            <person name="Romanowski S.B."/>
            <person name="Hernandez A."/>
            <person name="Krull N."/>
            <person name="Liu D.Y."/>
            <person name="Cavanagh H."/>
            <person name="Bos A."/>
            <person name="Gray C.A."/>
            <person name="Murphy B.T."/>
            <person name="Linington R.G."/>
            <person name="Eustaquio A.S."/>
        </authorList>
    </citation>
    <scope>NUCLEOTIDE SEQUENCE [LARGE SCALE GENOMIC DNA]</scope>
    <source>
        <strain evidence="2 3">RL16-012-BIC-B</strain>
    </source>
</reference>
<dbReference type="Pfam" id="PF06674">
    <property type="entry name" value="DUF1176"/>
    <property type="match status" value="1"/>
</dbReference>